<accession>A0A5Q6PIQ4</accession>
<protein>
    <submittedName>
        <fullName evidence="1">Uncharacterized protein</fullName>
    </submittedName>
</protein>
<gene>
    <name evidence="1" type="ORF">F0M16_10745</name>
</gene>
<comment type="caution">
    <text evidence="1">The sequence shown here is derived from an EMBL/GenBank/DDBJ whole genome shotgun (WGS) entry which is preliminary data.</text>
</comment>
<name>A0A5Q6PIQ4_VIBCL</name>
<dbReference type="EMBL" id="VUAA01000010">
    <property type="protein sequence ID" value="KAA1254736.1"/>
    <property type="molecule type" value="Genomic_DNA"/>
</dbReference>
<dbReference type="Proteomes" id="UP000323225">
    <property type="component" value="Unassembled WGS sequence"/>
</dbReference>
<evidence type="ECO:0000313" key="1">
    <source>
        <dbReference type="EMBL" id="KAA1254736.1"/>
    </source>
</evidence>
<proteinExistence type="predicted"/>
<dbReference type="AlphaFoldDB" id="A0A5Q6PIQ4"/>
<evidence type="ECO:0000313" key="2">
    <source>
        <dbReference type="Proteomes" id="UP000323225"/>
    </source>
</evidence>
<reference evidence="1 2" key="1">
    <citation type="submission" date="2019-09" db="EMBL/GenBank/DDBJ databases">
        <authorList>
            <person name="Kritzky A."/>
            <person name="Schelkanova E.Y."/>
            <person name="Alkhova Z.V."/>
            <person name="Smirnova N.I."/>
        </authorList>
    </citation>
    <scope>NUCLEOTIDE SEQUENCE [LARGE SCALE GENOMIC DNA]</scope>
    <source>
        <strain evidence="1 2">M1526</strain>
    </source>
</reference>
<organism evidence="1 2">
    <name type="scientific">Vibrio cholerae</name>
    <dbReference type="NCBI Taxonomy" id="666"/>
    <lineage>
        <taxon>Bacteria</taxon>
        <taxon>Pseudomonadati</taxon>
        <taxon>Pseudomonadota</taxon>
        <taxon>Gammaproteobacteria</taxon>
        <taxon>Vibrionales</taxon>
        <taxon>Vibrionaceae</taxon>
        <taxon>Vibrio</taxon>
    </lineage>
</organism>
<sequence>MISLFTHGSPNKIDEFKLFNGRIRRDKKLVVALDEDVVFSNNSNDIYGSGIYAYYGVNTEQASLHASHEENPGYVYILKVEHNGFIDDLESDYIDTESWIVIINNVISRVHEINGYDEERISSAICNFASEWEECGVAPSEGEAFDELNAVLPDFLDDVSPDDYDDPDYWKDAAQEHVNNFIDPCCLVYEEFGTYKSRENFVLETMRRSSDMWQMIRKMSDTIAVIGTDGNVDFYSKVFHEEVCKYEQNPGDLSVARAHPNENFGIIFNTDAIEIRNVIDLSKVKEKDSSRESSLGM</sequence>